<dbReference type="AlphaFoldDB" id="A0A4Y2Q8B9"/>
<reference evidence="1 2" key="1">
    <citation type="journal article" date="2019" name="Sci. Rep.">
        <title>Orb-weaving spider Araneus ventricosus genome elucidates the spidroin gene catalogue.</title>
        <authorList>
            <person name="Kono N."/>
            <person name="Nakamura H."/>
            <person name="Ohtoshi R."/>
            <person name="Moran D.A.P."/>
            <person name="Shinohara A."/>
            <person name="Yoshida Y."/>
            <person name="Fujiwara M."/>
            <person name="Mori M."/>
            <person name="Tomita M."/>
            <person name="Arakawa K."/>
        </authorList>
    </citation>
    <scope>NUCLEOTIDE SEQUENCE [LARGE SCALE GENOMIC DNA]</scope>
</reference>
<dbReference type="EMBL" id="BGPR01013155">
    <property type="protein sequence ID" value="GBN59482.1"/>
    <property type="molecule type" value="Genomic_DNA"/>
</dbReference>
<name>A0A4Y2Q8B9_ARAVE</name>
<keyword evidence="2" id="KW-1185">Reference proteome</keyword>
<protein>
    <submittedName>
        <fullName evidence="1">Uncharacterized protein</fullName>
    </submittedName>
</protein>
<comment type="caution">
    <text evidence="1">The sequence shown here is derived from an EMBL/GenBank/DDBJ whole genome shotgun (WGS) entry which is preliminary data.</text>
</comment>
<gene>
    <name evidence="1" type="ORF">AVEN_96115_1</name>
</gene>
<sequence length="132" mass="15130">MHRLHLCVVSSQSRFISVVMFSFPQAQFPREKESSTSHVSRRSQASYTWWSLRGRLRKATTNAEESISVRDAFGVGYEEISSTLSYHTCIAPLVGKLENLPQPLGIWMFSRWSPGSTIVQWSERKAELHSLR</sequence>
<organism evidence="1 2">
    <name type="scientific">Araneus ventricosus</name>
    <name type="common">Orbweaver spider</name>
    <name type="synonym">Epeira ventricosa</name>
    <dbReference type="NCBI Taxonomy" id="182803"/>
    <lineage>
        <taxon>Eukaryota</taxon>
        <taxon>Metazoa</taxon>
        <taxon>Ecdysozoa</taxon>
        <taxon>Arthropoda</taxon>
        <taxon>Chelicerata</taxon>
        <taxon>Arachnida</taxon>
        <taxon>Araneae</taxon>
        <taxon>Araneomorphae</taxon>
        <taxon>Entelegynae</taxon>
        <taxon>Araneoidea</taxon>
        <taxon>Araneidae</taxon>
        <taxon>Araneus</taxon>
    </lineage>
</organism>
<dbReference type="Proteomes" id="UP000499080">
    <property type="component" value="Unassembled WGS sequence"/>
</dbReference>
<accession>A0A4Y2Q8B9</accession>
<evidence type="ECO:0000313" key="2">
    <source>
        <dbReference type="Proteomes" id="UP000499080"/>
    </source>
</evidence>
<evidence type="ECO:0000313" key="1">
    <source>
        <dbReference type="EMBL" id="GBN59482.1"/>
    </source>
</evidence>
<proteinExistence type="predicted"/>